<dbReference type="RefSeq" id="WP_109907453.1">
    <property type="nucleotide sequence ID" value="NZ_QGLE01000012.1"/>
</dbReference>
<proteinExistence type="inferred from homology"/>
<evidence type="ECO:0000256" key="6">
    <source>
        <dbReference type="ARBA" id="ARBA00013023"/>
    </source>
</evidence>
<evidence type="ECO:0000256" key="4">
    <source>
        <dbReference type="ARBA" id="ARBA00005150"/>
    </source>
</evidence>
<dbReference type="InterPro" id="IPR036615">
    <property type="entry name" value="Mur_ligase_C_dom_sf"/>
</dbReference>
<gene>
    <name evidence="25" type="ORF">DKG74_17390</name>
</gene>
<dbReference type="UniPathway" id="UPA00077">
    <property type="reaction ID" value="UER00157"/>
</dbReference>
<sequence length="428" mass="44324">MTGSDRVLERLTRLHPKKIDLSLGRMERLLARLGHPEQRLPAVVHIAGTNGKGSTVAYLRAIAEAAGLRVHAYTSPHLVRFAERIRLAGQLIDEDTLTALLEECERANGEAPITFFEVTTAAALLAFARTPADLVLLEVGLGGRLDATNVVTMPRLCVITPVDLDHREFLGETIAAIAAEKAGILKPDVPAVIGPQPADALAAICDRADDLDSPLIVAGADFTARPVEDGFLFTGAGLTDWHLPRPALAGPHQIANAASAVAAALLLDLPEAAIEAGIAGAEWPARLQRLTRGPLPAQLPEDGELWLDGGHNPHAARALAEALAEMTAKDGRPLALVTGLLSTKDAAGYFGAFAALRPPVVAVTIPGEDAARPAAEVADAATGAGLAAEAADNIEAAVARAAALAGPGARVMICGSLYLAGRVLAENG</sequence>
<accession>A0A317DXZ9</accession>
<evidence type="ECO:0000256" key="16">
    <source>
        <dbReference type="ARBA" id="ARBA00030592"/>
    </source>
</evidence>
<evidence type="ECO:0000259" key="23">
    <source>
        <dbReference type="Pfam" id="PF02875"/>
    </source>
</evidence>
<feature type="domain" description="Mur ligase C-terminal" evidence="23">
    <location>
        <begin position="306"/>
        <end position="416"/>
    </location>
</feature>
<dbReference type="InterPro" id="IPR004101">
    <property type="entry name" value="Mur_ligase_C"/>
</dbReference>
<dbReference type="PANTHER" id="PTHR11136:SF0">
    <property type="entry name" value="DIHYDROFOLATE SYNTHETASE-RELATED"/>
    <property type="match status" value="1"/>
</dbReference>
<feature type="domain" description="Mur ligase central" evidence="24">
    <location>
        <begin position="46"/>
        <end position="186"/>
    </location>
</feature>
<dbReference type="SUPFAM" id="SSF53623">
    <property type="entry name" value="MurD-like peptide ligases, catalytic domain"/>
    <property type="match status" value="1"/>
</dbReference>
<dbReference type="GO" id="GO:0008841">
    <property type="term" value="F:dihydrofolate synthase activity"/>
    <property type="evidence" value="ECO:0007669"/>
    <property type="project" value="UniProtKB-EC"/>
</dbReference>
<dbReference type="InterPro" id="IPR018109">
    <property type="entry name" value="Folylpolyglutamate_synth_CS"/>
</dbReference>
<dbReference type="GO" id="GO:0046872">
    <property type="term" value="F:metal ion binding"/>
    <property type="evidence" value="ECO:0007669"/>
    <property type="project" value="UniProtKB-KW"/>
</dbReference>
<dbReference type="PIRSF" id="PIRSF001563">
    <property type="entry name" value="Folylpolyglu_synth"/>
    <property type="match status" value="1"/>
</dbReference>
<comment type="pathway">
    <text evidence="4">Cofactor biosynthesis; tetrahydrofolylpolyglutamate biosynthesis.</text>
</comment>
<evidence type="ECO:0000256" key="15">
    <source>
        <dbReference type="ARBA" id="ARBA00030048"/>
    </source>
</evidence>
<keyword evidence="11 22" id="KW-0547">Nucleotide-binding</keyword>
<evidence type="ECO:0000256" key="19">
    <source>
        <dbReference type="ARBA" id="ARBA00047808"/>
    </source>
</evidence>
<evidence type="ECO:0000256" key="20">
    <source>
        <dbReference type="ARBA" id="ARBA00049035"/>
    </source>
</evidence>
<evidence type="ECO:0000256" key="8">
    <source>
        <dbReference type="ARBA" id="ARBA00019357"/>
    </source>
</evidence>
<dbReference type="EMBL" id="QGLE01000012">
    <property type="protein sequence ID" value="PWR19254.1"/>
    <property type="molecule type" value="Genomic_DNA"/>
</dbReference>
<dbReference type="EC" id="6.3.2.12" evidence="6"/>
<comment type="function">
    <text evidence="2">Functions in two distinct reactions of the de novo folate biosynthetic pathway. Catalyzes the addition of a glutamate residue to dihydropteroate (7,8-dihydropteroate or H2Pte) to form dihydrofolate (7,8-dihydrofolate monoglutamate or H2Pte-Glu). Also catalyzes successive additions of L-glutamate to tetrahydrofolate or 10-formyltetrahydrofolate or 5,10-methylenetetrahydrofolate, leading to folylpolyglutamate derivatives.</text>
</comment>
<comment type="pathway">
    <text evidence="3">Cofactor biosynthesis; tetrahydrofolate biosynthesis; 7,8-dihydrofolate from 2-amino-4-hydroxy-6-hydroxymethyl-7,8-dihydropteridine diphosphate and 4-aminobenzoate: step 2/2.</text>
</comment>
<comment type="cofactor">
    <cofactor evidence="1">
        <name>Mg(2+)</name>
        <dbReference type="ChEBI" id="CHEBI:18420"/>
    </cofactor>
</comment>
<dbReference type="GO" id="GO:0004326">
    <property type="term" value="F:tetrahydrofolylpolyglutamate synthase activity"/>
    <property type="evidence" value="ECO:0007669"/>
    <property type="project" value="UniProtKB-EC"/>
</dbReference>
<evidence type="ECO:0000256" key="1">
    <source>
        <dbReference type="ARBA" id="ARBA00001946"/>
    </source>
</evidence>
<comment type="catalytic activity">
    <reaction evidence="20">
        <text>(6R)-5,10-methylenetetrahydrofolyl-(gamma-L-Glu)(n) + L-glutamate + ATP = (6R)-5,10-methylenetetrahydrofolyl-(gamma-L-Glu)(n+1) + ADP + phosphate + H(+)</text>
        <dbReference type="Rhea" id="RHEA:51912"/>
        <dbReference type="Rhea" id="RHEA-COMP:13257"/>
        <dbReference type="Rhea" id="RHEA-COMP:13258"/>
        <dbReference type="ChEBI" id="CHEBI:15378"/>
        <dbReference type="ChEBI" id="CHEBI:29985"/>
        <dbReference type="ChEBI" id="CHEBI:30616"/>
        <dbReference type="ChEBI" id="CHEBI:43474"/>
        <dbReference type="ChEBI" id="CHEBI:136572"/>
        <dbReference type="ChEBI" id="CHEBI:456216"/>
        <dbReference type="EC" id="6.3.2.17"/>
    </reaction>
</comment>
<protein>
    <recommendedName>
        <fullName evidence="8">Dihydrofolate synthase/folylpolyglutamate synthase</fullName>
        <ecNumber evidence="6">6.3.2.12</ecNumber>
        <ecNumber evidence="7">6.3.2.17</ecNumber>
    </recommendedName>
    <alternativeName>
        <fullName evidence="17">Folylpoly-gamma-glutamate synthetase-dihydrofolate synthetase</fullName>
    </alternativeName>
    <alternativeName>
        <fullName evidence="15">Folylpolyglutamate synthetase</fullName>
    </alternativeName>
    <alternativeName>
        <fullName evidence="16">Tetrahydrofolylpolyglutamate synthase</fullName>
    </alternativeName>
</protein>
<comment type="catalytic activity">
    <reaction evidence="21">
        <text>7,8-dihydropteroate + L-glutamate + ATP = 7,8-dihydrofolate + ADP + phosphate + H(+)</text>
        <dbReference type="Rhea" id="RHEA:23584"/>
        <dbReference type="ChEBI" id="CHEBI:15378"/>
        <dbReference type="ChEBI" id="CHEBI:17839"/>
        <dbReference type="ChEBI" id="CHEBI:29985"/>
        <dbReference type="ChEBI" id="CHEBI:30616"/>
        <dbReference type="ChEBI" id="CHEBI:43474"/>
        <dbReference type="ChEBI" id="CHEBI:57451"/>
        <dbReference type="ChEBI" id="CHEBI:456216"/>
        <dbReference type="EC" id="6.3.2.12"/>
    </reaction>
</comment>
<evidence type="ECO:0000256" key="7">
    <source>
        <dbReference type="ARBA" id="ARBA00013025"/>
    </source>
</evidence>
<evidence type="ECO:0000256" key="21">
    <source>
        <dbReference type="ARBA" id="ARBA00049161"/>
    </source>
</evidence>
<dbReference type="GO" id="GO:0046656">
    <property type="term" value="P:folic acid biosynthetic process"/>
    <property type="evidence" value="ECO:0007669"/>
    <property type="project" value="UniProtKB-KW"/>
</dbReference>
<evidence type="ECO:0000256" key="5">
    <source>
        <dbReference type="ARBA" id="ARBA00008276"/>
    </source>
</evidence>
<evidence type="ECO:0000256" key="18">
    <source>
        <dbReference type="ARBA" id="ARBA00047493"/>
    </source>
</evidence>
<comment type="catalytic activity">
    <reaction evidence="18">
        <text>(6S)-5,6,7,8-tetrahydrofolyl-(gamma-L-Glu)(n) + L-glutamate + ATP = (6S)-5,6,7,8-tetrahydrofolyl-(gamma-L-Glu)(n+1) + ADP + phosphate + H(+)</text>
        <dbReference type="Rhea" id="RHEA:10580"/>
        <dbReference type="Rhea" id="RHEA-COMP:14738"/>
        <dbReference type="Rhea" id="RHEA-COMP:14740"/>
        <dbReference type="ChEBI" id="CHEBI:15378"/>
        <dbReference type="ChEBI" id="CHEBI:29985"/>
        <dbReference type="ChEBI" id="CHEBI:30616"/>
        <dbReference type="ChEBI" id="CHEBI:43474"/>
        <dbReference type="ChEBI" id="CHEBI:141005"/>
        <dbReference type="ChEBI" id="CHEBI:456216"/>
        <dbReference type="EC" id="6.3.2.17"/>
    </reaction>
</comment>
<keyword evidence="26" id="KW-1185">Reference proteome</keyword>
<evidence type="ECO:0000313" key="26">
    <source>
        <dbReference type="Proteomes" id="UP000245461"/>
    </source>
</evidence>
<dbReference type="Proteomes" id="UP000245461">
    <property type="component" value="Unassembled WGS sequence"/>
</dbReference>
<dbReference type="GO" id="GO:0005524">
    <property type="term" value="F:ATP binding"/>
    <property type="evidence" value="ECO:0007669"/>
    <property type="project" value="UniProtKB-KW"/>
</dbReference>
<dbReference type="FunFam" id="3.40.1190.10:FF:000011">
    <property type="entry name" value="Folylpolyglutamate synthase/dihydrofolate synthase"/>
    <property type="match status" value="1"/>
</dbReference>
<dbReference type="Pfam" id="PF08245">
    <property type="entry name" value="Mur_ligase_M"/>
    <property type="match status" value="1"/>
</dbReference>
<keyword evidence="12 22" id="KW-0067">ATP-binding</keyword>
<evidence type="ECO:0000256" key="9">
    <source>
        <dbReference type="ARBA" id="ARBA00022598"/>
    </source>
</evidence>
<evidence type="ECO:0000256" key="14">
    <source>
        <dbReference type="ARBA" id="ARBA00022909"/>
    </source>
</evidence>
<dbReference type="OrthoDB" id="9809356at2"/>
<keyword evidence="10" id="KW-0479">Metal-binding</keyword>
<dbReference type="Pfam" id="PF02875">
    <property type="entry name" value="Mur_ligase_C"/>
    <property type="match status" value="1"/>
</dbReference>
<dbReference type="EC" id="6.3.2.17" evidence="7"/>
<dbReference type="InterPro" id="IPR013221">
    <property type="entry name" value="Mur_ligase_cen"/>
</dbReference>
<evidence type="ECO:0000256" key="22">
    <source>
        <dbReference type="PIRNR" id="PIRNR001563"/>
    </source>
</evidence>
<organism evidence="25 26">
    <name type="scientific">Zavarzinia aquatilis</name>
    <dbReference type="NCBI Taxonomy" id="2211142"/>
    <lineage>
        <taxon>Bacteria</taxon>
        <taxon>Pseudomonadati</taxon>
        <taxon>Pseudomonadota</taxon>
        <taxon>Alphaproteobacteria</taxon>
        <taxon>Rhodospirillales</taxon>
        <taxon>Zavarziniaceae</taxon>
        <taxon>Zavarzinia</taxon>
    </lineage>
</organism>
<dbReference type="GO" id="GO:0046654">
    <property type="term" value="P:tetrahydrofolate biosynthetic process"/>
    <property type="evidence" value="ECO:0007669"/>
    <property type="project" value="UniProtKB-UniPathway"/>
</dbReference>
<evidence type="ECO:0000256" key="13">
    <source>
        <dbReference type="ARBA" id="ARBA00022842"/>
    </source>
</evidence>
<evidence type="ECO:0000256" key="10">
    <source>
        <dbReference type="ARBA" id="ARBA00022723"/>
    </source>
</evidence>
<evidence type="ECO:0000256" key="17">
    <source>
        <dbReference type="ARBA" id="ARBA00032510"/>
    </source>
</evidence>
<evidence type="ECO:0000313" key="25">
    <source>
        <dbReference type="EMBL" id="PWR19254.1"/>
    </source>
</evidence>
<name>A0A317DXZ9_9PROT</name>
<dbReference type="NCBIfam" id="TIGR01499">
    <property type="entry name" value="folC"/>
    <property type="match status" value="1"/>
</dbReference>
<comment type="catalytic activity">
    <reaction evidence="19">
        <text>10-formyltetrahydrofolyl-(gamma-L-Glu)(n) + L-glutamate + ATP = 10-formyltetrahydrofolyl-(gamma-L-Glu)(n+1) + ADP + phosphate + H(+)</text>
        <dbReference type="Rhea" id="RHEA:51904"/>
        <dbReference type="Rhea" id="RHEA-COMP:13088"/>
        <dbReference type="Rhea" id="RHEA-COMP:14300"/>
        <dbReference type="ChEBI" id="CHEBI:15378"/>
        <dbReference type="ChEBI" id="CHEBI:29985"/>
        <dbReference type="ChEBI" id="CHEBI:30616"/>
        <dbReference type="ChEBI" id="CHEBI:43474"/>
        <dbReference type="ChEBI" id="CHEBI:134413"/>
        <dbReference type="ChEBI" id="CHEBI:456216"/>
        <dbReference type="EC" id="6.3.2.17"/>
    </reaction>
</comment>
<dbReference type="SUPFAM" id="SSF53244">
    <property type="entry name" value="MurD-like peptide ligases, peptide-binding domain"/>
    <property type="match status" value="1"/>
</dbReference>
<dbReference type="AlphaFoldDB" id="A0A317DXZ9"/>
<keyword evidence="9 22" id="KW-0436">Ligase</keyword>
<dbReference type="PROSITE" id="PS01012">
    <property type="entry name" value="FOLYLPOLYGLU_SYNT_2"/>
    <property type="match status" value="1"/>
</dbReference>
<keyword evidence="13" id="KW-0460">Magnesium</keyword>
<dbReference type="InterPro" id="IPR036565">
    <property type="entry name" value="Mur-like_cat_sf"/>
</dbReference>
<dbReference type="PANTHER" id="PTHR11136">
    <property type="entry name" value="FOLYLPOLYGLUTAMATE SYNTHASE-RELATED"/>
    <property type="match status" value="1"/>
</dbReference>
<comment type="caution">
    <text evidence="25">The sequence shown here is derived from an EMBL/GenBank/DDBJ whole genome shotgun (WGS) entry which is preliminary data.</text>
</comment>
<dbReference type="GO" id="GO:0005737">
    <property type="term" value="C:cytoplasm"/>
    <property type="evidence" value="ECO:0007669"/>
    <property type="project" value="TreeGrafter"/>
</dbReference>
<keyword evidence="14" id="KW-0289">Folate biosynthesis</keyword>
<evidence type="ECO:0000256" key="11">
    <source>
        <dbReference type="ARBA" id="ARBA00022741"/>
    </source>
</evidence>
<evidence type="ECO:0000256" key="12">
    <source>
        <dbReference type="ARBA" id="ARBA00022840"/>
    </source>
</evidence>
<dbReference type="Gene3D" id="3.40.1190.10">
    <property type="entry name" value="Mur-like, catalytic domain"/>
    <property type="match status" value="1"/>
</dbReference>
<evidence type="ECO:0000259" key="24">
    <source>
        <dbReference type="Pfam" id="PF08245"/>
    </source>
</evidence>
<evidence type="ECO:0000256" key="3">
    <source>
        <dbReference type="ARBA" id="ARBA00004799"/>
    </source>
</evidence>
<evidence type="ECO:0000256" key="2">
    <source>
        <dbReference type="ARBA" id="ARBA00002714"/>
    </source>
</evidence>
<dbReference type="InterPro" id="IPR001645">
    <property type="entry name" value="Folylpolyglutamate_synth"/>
</dbReference>
<comment type="similarity">
    <text evidence="5 22">Belongs to the folylpolyglutamate synthase family.</text>
</comment>
<reference evidence="25 26" key="1">
    <citation type="submission" date="2018-05" db="EMBL/GenBank/DDBJ databases">
        <title>Zavarzinia sp. HR-AS.</title>
        <authorList>
            <person name="Lee Y."/>
            <person name="Jeon C.O."/>
        </authorList>
    </citation>
    <scope>NUCLEOTIDE SEQUENCE [LARGE SCALE GENOMIC DNA]</scope>
    <source>
        <strain evidence="25 26">HR-AS</strain>
    </source>
</reference>
<dbReference type="Gene3D" id="3.90.190.20">
    <property type="entry name" value="Mur ligase, C-terminal domain"/>
    <property type="match status" value="1"/>
</dbReference>